<dbReference type="GO" id="GO:0030692">
    <property type="term" value="C:Noc4p-Nop14p complex"/>
    <property type="evidence" value="ECO:0007669"/>
    <property type="project" value="TreeGrafter"/>
</dbReference>
<keyword evidence="5" id="KW-1185">Reference proteome</keyword>
<dbReference type="OrthoDB" id="10263185at2759"/>
<accession>A0A9Q3C685</accession>
<feature type="compositionally biased region" description="Polar residues" evidence="2">
    <location>
        <begin position="90"/>
        <end position="105"/>
    </location>
</feature>
<dbReference type="EMBL" id="AVOT02004806">
    <property type="protein sequence ID" value="MBW0477425.1"/>
    <property type="molecule type" value="Genomic_DNA"/>
</dbReference>
<dbReference type="GO" id="GO:0032040">
    <property type="term" value="C:small-subunit processome"/>
    <property type="evidence" value="ECO:0007669"/>
    <property type="project" value="TreeGrafter"/>
</dbReference>
<organism evidence="4 5">
    <name type="scientific">Austropuccinia psidii MF-1</name>
    <dbReference type="NCBI Taxonomy" id="1389203"/>
    <lineage>
        <taxon>Eukaryota</taxon>
        <taxon>Fungi</taxon>
        <taxon>Dikarya</taxon>
        <taxon>Basidiomycota</taxon>
        <taxon>Pucciniomycotina</taxon>
        <taxon>Pucciniomycetes</taxon>
        <taxon>Pucciniales</taxon>
        <taxon>Sphaerophragmiaceae</taxon>
        <taxon>Austropuccinia</taxon>
    </lineage>
</organism>
<evidence type="ECO:0000259" key="3">
    <source>
        <dbReference type="Pfam" id="PF03914"/>
    </source>
</evidence>
<feature type="region of interest" description="Disordered" evidence="2">
    <location>
        <begin position="1"/>
        <end position="21"/>
    </location>
</feature>
<sequence>MVGTNGPNKPNAKSGLISPNGSQSQLSLAIEIDWLVDSKEGRRFDSFARRKFPSSGLLKIIATTSRPSVLLSQFKISLVKYSGLIPTSTPSQSFKMTQKSKSPRQISNLPSKSASSKSKQQIQQIQQIENQITSSQNQNLNPIIDLLDLLQDSIHQISSSHSSDVLHTLIYTLHRLFSSLIRQGRLHGSPTDFKSQNSLKILKDWLKSHYDQFITLLLHLIILQNDKLNQIQLDCLTILMNLVRSENDIIQSLKNLNHPNQISSNHKIKFPYGGFQSSTFTKLVKKLLCPQDLSSNHLIQIPNHLRAEFILKYLSVFDDIRYHFLKDATFICQSYTSIPNSTQSNKSSLDLIKPQIPVNLIKNLLYYLEALTTMPTQSEDLNQFWTGKPTSPLSLKKPHSNKNPSKKVKIETHQSTGIFDDSSSESDHSTQQKEILKQNQTHPLLSLRDHRKAFSECWIVFLSLSLNQSEIKRVLKILHDQVIPHMIDPKILMDFLVDCIDHGGPIAILSLNALFTLIAKHNLDYPSFYTRLYAILDQTTLHARHRPRFFRMLQTFLSSTHLPVNIVASFIKKLARLSLFAPPGAIITIIPFCYNLIKQHPSCMTMLHRTDPLDKIHESEKDVDPYDFDEPDPLKSGAIYSSLWELAGLRSHYLSSISTLAKVFSEAFDKPKYDMEDFIDHTYQSLFETELSRQIRKPPALSVFASSYKPGPSISKALVPDDIVSQMWKI</sequence>
<comment type="similarity">
    <text evidence="1">Belongs to the CBF/MAK21 family.</text>
</comment>
<dbReference type="Proteomes" id="UP000765509">
    <property type="component" value="Unassembled WGS sequence"/>
</dbReference>
<protein>
    <recommendedName>
        <fullName evidence="3">CCAAT-binding factor domain-containing protein</fullName>
    </recommendedName>
</protein>
<proteinExistence type="inferred from homology"/>
<dbReference type="PANTHER" id="PTHR12455:SF0">
    <property type="entry name" value="NUCLEOLAR COMPLEX PROTEIN 4 HOMOLOG"/>
    <property type="match status" value="1"/>
</dbReference>
<dbReference type="InterPro" id="IPR005612">
    <property type="entry name" value="CCAAT-binding_factor"/>
</dbReference>
<evidence type="ECO:0000256" key="2">
    <source>
        <dbReference type="SAM" id="MobiDB-lite"/>
    </source>
</evidence>
<dbReference type="PANTHER" id="PTHR12455">
    <property type="entry name" value="NUCLEOLAR COMPLEX PROTEIN 4"/>
    <property type="match status" value="1"/>
</dbReference>
<comment type="caution">
    <text evidence="4">The sequence shown here is derived from an EMBL/GenBank/DDBJ whole genome shotgun (WGS) entry which is preliminary data.</text>
</comment>
<evidence type="ECO:0000313" key="4">
    <source>
        <dbReference type="EMBL" id="MBW0477425.1"/>
    </source>
</evidence>
<evidence type="ECO:0000313" key="5">
    <source>
        <dbReference type="Proteomes" id="UP000765509"/>
    </source>
</evidence>
<gene>
    <name evidence="4" type="ORF">O181_017140</name>
</gene>
<name>A0A9Q3C685_9BASI</name>
<feature type="compositionally biased region" description="Low complexity" evidence="2">
    <location>
        <begin position="106"/>
        <end position="116"/>
    </location>
</feature>
<feature type="region of interest" description="Disordered" evidence="2">
    <location>
        <begin position="90"/>
        <end position="116"/>
    </location>
</feature>
<evidence type="ECO:0000256" key="1">
    <source>
        <dbReference type="ARBA" id="ARBA00007797"/>
    </source>
</evidence>
<dbReference type="Pfam" id="PF03914">
    <property type="entry name" value="CBF"/>
    <property type="match status" value="1"/>
</dbReference>
<feature type="domain" description="CCAAT-binding factor" evidence="3">
    <location>
        <begin position="507"/>
        <end position="661"/>
    </location>
</feature>
<dbReference type="GO" id="GO:0042254">
    <property type="term" value="P:ribosome biogenesis"/>
    <property type="evidence" value="ECO:0007669"/>
    <property type="project" value="InterPro"/>
</dbReference>
<dbReference type="AlphaFoldDB" id="A0A9Q3C685"/>
<dbReference type="InterPro" id="IPR027193">
    <property type="entry name" value="Noc4"/>
</dbReference>
<reference evidence="4" key="1">
    <citation type="submission" date="2021-03" db="EMBL/GenBank/DDBJ databases">
        <title>Draft genome sequence of rust myrtle Austropuccinia psidii MF-1, a brazilian biotype.</title>
        <authorList>
            <person name="Quecine M.C."/>
            <person name="Pachon D.M.R."/>
            <person name="Bonatelli M.L."/>
            <person name="Correr F.H."/>
            <person name="Franceschini L.M."/>
            <person name="Leite T.F."/>
            <person name="Margarido G.R.A."/>
            <person name="Almeida C.A."/>
            <person name="Ferrarezi J.A."/>
            <person name="Labate C.A."/>
        </authorList>
    </citation>
    <scope>NUCLEOTIDE SEQUENCE</scope>
    <source>
        <strain evidence="4">MF-1</strain>
    </source>
</reference>